<organism evidence="1 2">
    <name type="scientific">Chionoecetes opilio</name>
    <name type="common">Atlantic snow crab</name>
    <name type="synonym">Cancer opilio</name>
    <dbReference type="NCBI Taxonomy" id="41210"/>
    <lineage>
        <taxon>Eukaryota</taxon>
        <taxon>Metazoa</taxon>
        <taxon>Ecdysozoa</taxon>
        <taxon>Arthropoda</taxon>
        <taxon>Crustacea</taxon>
        <taxon>Multicrustacea</taxon>
        <taxon>Malacostraca</taxon>
        <taxon>Eumalacostraca</taxon>
        <taxon>Eucarida</taxon>
        <taxon>Decapoda</taxon>
        <taxon>Pleocyemata</taxon>
        <taxon>Brachyura</taxon>
        <taxon>Eubrachyura</taxon>
        <taxon>Majoidea</taxon>
        <taxon>Majidae</taxon>
        <taxon>Chionoecetes</taxon>
    </lineage>
</organism>
<evidence type="ECO:0000313" key="2">
    <source>
        <dbReference type="Proteomes" id="UP000770661"/>
    </source>
</evidence>
<dbReference type="AlphaFoldDB" id="A0A8J4YEZ0"/>
<protein>
    <submittedName>
        <fullName evidence="1">Uncharacterized protein</fullName>
    </submittedName>
</protein>
<reference evidence="1" key="1">
    <citation type="submission" date="2020-07" db="EMBL/GenBank/DDBJ databases">
        <title>The High-quality genome of the commercially important snow crab, Chionoecetes opilio.</title>
        <authorList>
            <person name="Jeong J.-H."/>
            <person name="Ryu S."/>
        </authorList>
    </citation>
    <scope>NUCLEOTIDE SEQUENCE</scope>
    <source>
        <strain evidence="1">MADBK_172401_WGS</strain>
        <tissue evidence="1">Digestive gland</tissue>
    </source>
</reference>
<keyword evidence="2" id="KW-1185">Reference proteome</keyword>
<gene>
    <name evidence="1" type="ORF">GWK47_037475</name>
</gene>
<accession>A0A8J4YEZ0</accession>
<proteinExistence type="predicted"/>
<comment type="caution">
    <text evidence="1">The sequence shown here is derived from an EMBL/GenBank/DDBJ whole genome shotgun (WGS) entry which is preliminary data.</text>
</comment>
<name>A0A8J4YEZ0_CHIOP</name>
<dbReference type="EMBL" id="JACEEZ010004965">
    <property type="protein sequence ID" value="KAG0725992.1"/>
    <property type="molecule type" value="Genomic_DNA"/>
</dbReference>
<sequence length="147" mass="16582">MKVREIYLSFQCPEKIYPYTRSLLLKNRVWTPEGFQSSPAVYNKNCVPTPILDFPKGPREYGRELSLSGGNSIRQSISMMGSVTTPCYIILPHQNTTPGPLPLSMTAPSPTRVVLFALPERAVRIEGLLSTSILLPHRLQSEEDWQH</sequence>
<dbReference type="Proteomes" id="UP000770661">
    <property type="component" value="Unassembled WGS sequence"/>
</dbReference>
<evidence type="ECO:0000313" key="1">
    <source>
        <dbReference type="EMBL" id="KAG0725992.1"/>
    </source>
</evidence>